<dbReference type="Proteomes" id="UP000053259">
    <property type="component" value="Unassembled WGS sequence"/>
</dbReference>
<evidence type="ECO:0000313" key="2">
    <source>
        <dbReference type="EMBL" id="KIW03860.1"/>
    </source>
</evidence>
<dbReference type="RefSeq" id="XP_016213728.1">
    <property type="nucleotide sequence ID" value="XM_016358627.1"/>
</dbReference>
<feature type="region of interest" description="Disordered" evidence="1">
    <location>
        <begin position="18"/>
        <end position="39"/>
    </location>
</feature>
<accession>A0A0D2AB91</accession>
<dbReference type="EMBL" id="KN847543">
    <property type="protein sequence ID" value="KIW03859.1"/>
    <property type="molecule type" value="Genomic_DNA"/>
</dbReference>
<name>A0A0D2AB91_9PEZI</name>
<dbReference type="OrthoDB" id="3858188at2759"/>
<dbReference type="GeneID" id="27313130"/>
<evidence type="ECO:0000313" key="3">
    <source>
        <dbReference type="Proteomes" id="UP000053259"/>
    </source>
</evidence>
<proteinExistence type="predicted"/>
<dbReference type="VEuPathDB" id="FungiDB:PV09_05157"/>
<sequence length="237" mass="27175">MPDLGLWSSKHAPYVRANRSKAKEPNGMNGAERARGNEPSVELARFQHAVRRLKWKLPYLADSHRKATCMLDDNGLAEDEKKEIETMFKLDFYEYYTVLEKALVHLLGVWDIAVEALRNDLTHTYHAAILTTLQAPTNPLYKVLGCQPVFGHLLAAKQLRNRWKNAEVAGQDDSPPPLQAFEIEQMLLSIFNAFDEAERLARDHLRKSQNDGDRGGKLDEKEIELEAIEYVDEMDWE</sequence>
<gene>
    <name evidence="2" type="ORF">PV09_05157</name>
</gene>
<protein>
    <submittedName>
        <fullName evidence="2">Uncharacterized protein</fullName>
    </submittedName>
</protein>
<dbReference type="AlphaFoldDB" id="A0A0D2AB91"/>
<evidence type="ECO:0000256" key="1">
    <source>
        <dbReference type="SAM" id="MobiDB-lite"/>
    </source>
</evidence>
<keyword evidence="3" id="KW-1185">Reference proteome</keyword>
<dbReference type="HOGENOM" id="CLU_055334_2_0_1"/>
<dbReference type="STRING" id="253628.A0A0D2AB91"/>
<organism evidence="2 3">
    <name type="scientific">Verruconis gallopava</name>
    <dbReference type="NCBI Taxonomy" id="253628"/>
    <lineage>
        <taxon>Eukaryota</taxon>
        <taxon>Fungi</taxon>
        <taxon>Dikarya</taxon>
        <taxon>Ascomycota</taxon>
        <taxon>Pezizomycotina</taxon>
        <taxon>Dothideomycetes</taxon>
        <taxon>Pleosporomycetidae</taxon>
        <taxon>Venturiales</taxon>
        <taxon>Sympoventuriaceae</taxon>
        <taxon>Verruconis</taxon>
    </lineage>
</organism>
<dbReference type="RefSeq" id="XP_016213729.1">
    <property type="nucleotide sequence ID" value="XM_016358628.1"/>
</dbReference>
<dbReference type="EMBL" id="KN847543">
    <property type="protein sequence ID" value="KIW03860.1"/>
    <property type="molecule type" value="Genomic_DNA"/>
</dbReference>
<reference evidence="2 3" key="1">
    <citation type="submission" date="2015-01" db="EMBL/GenBank/DDBJ databases">
        <title>The Genome Sequence of Ochroconis gallopava CBS43764.</title>
        <authorList>
            <consortium name="The Broad Institute Genomics Platform"/>
            <person name="Cuomo C."/>
            <person name="de Hoog S."/>
            <person name="Gorbushina A."/>
            <person name="Stielow B."/>
            <person name="Teixiera M."/>
            <person name="Abouelleil A."/>
            <person name="Chapman S.B."/>
            <person name="Priest M."/>
            <person name="Young S.K."/>
            <person name="Wortman J."/>
            <person name="Nusbaum C."/>
            <person name="Birren B."/>
        </authorList>
    </citation>
    <scope>NUCLEOTIDE SEQUENCE [LARGE SCALE GENOMIC DNA]</scope>
    <source>
        <strain evidence="2 3">CBS 43764</strain>
    </source>
</reference>